<evidence type="ECO:0000313" key="5">
    <source>
        <dbReference type="Proteomes" id="UP000218554"/>
    </source>
</evidence>
<dbReference type="SUPFAM" id="SSF51338">
    <property type="entry name" value="Composite domain of metallo-dependent hydrolases"/>
    <property type="match status" value="2"/>
</dbReference>
<dbReference type="EMBL" id="AP014862">
    <property type="protein sequence ID" value="BAU72153.1"/>
    <property type="molecule type" value="Genomic_DNA"/>
</dbReference>
<dbReference type="Gene3D" id="2.30.40.10">
    <property type="entry name" value="Urease, subunit C, domain 1"/>
    <property type="match status" value="1"/>
</dbReference>
<evidence type="ECO:0000256" key="2">
    <source>
        <dbReference type="ARBA" id="ARBA00022801"/>
    </source>
</evidence>
<sequence>MNSPRIGLRASCVVGFDGTRHVLWREGEVVLEGDRVAFVGRGYPGPVARWIDYGNALVSPGLIDLDALGDLDSTVLCLDNGDERAMGRLWSAEYLARGPRESYRFDEEVFKYRYAFTQLIRNGITTALPITSMYYREWAETYEEFAAVAGVAAELGLRTYLGPCYMSGMQYLDANGQLREHWDETRGLAGLDAAERFFRDFDGRHGGLIRGALLPDRIQTCTPALLERTVALSRELDAPVRLHCCQGRDEVALVKRLRGAAPLAWLERLGLLGPRALLPHGIHIEGEDDLARLADSGASLVHCPVVFARDGESLDSFGRYRARGINLALGTDTWPADLIDNMRQGLNIARIREGGSDRTRALDYYNAATLGGARALGRDDLGRLAPGAKADIAVFSLDGLHLGPLFDPLKNLILAGRGDDCIASWIDGRCVMENGQVKGVDYPSLQRQAQRQFQRLMESHAERAPGRPDWRRLFQPAIPYADAWGAEHPLVTRAGNPERQHENTPC</sequence>
<dbReference type="RefSeq" id="WP_003450243.1">
    <property type="nucleotide sequence ID" value="NZ_AJMR01000102.1"/>
</dbReference>
<dbReference type="AlphaFoldDB" id="A0AAD1BX45"/>
<gene>
    <name evidence="4" type="ORF">KF707C_4650</name>
</gene>
<reference evidence="4 5" key="2">
    <citation type="journal article" date="2017" name="Int. J. Syst. Evol. Microbiol.">
        <title>Pseudomonas furukawaii sp. nov., a polychlorinated biphenyl-degrading bacterium isolated from biphenyl-contaminated soil in Japan.</title>
        <authorList>
            <person name="Kimura N."/>
            <person name="Watanabe T."/>
            <person name="Suenaga H."/>
            <person name="Fujihara H."/>
            <person name="Futagami T."/>
            <person name="Goto M."/>
            <person name="Hanada S."/>
            <person name="Hirose J."/>
        </authorList>
    </citation>
    <scope>NUCLEOTIDE SEQUENCE [LARGE SCALE GENOMIC DNA]</scope>
    <source>
        <strain evidence="5">DSM 10086 / NBRC 110670 / KF707</strain>
    </source>
</reference>
<protein>
    <submittedName>
        <fullName evidence="4">Chlorohydrolase/deaminase family protein</fullName>
    </submittedName>
</protein>
<dbReference type="InterPro" id="IPR050287">
    <property type="entry name" value="MTA/SAH_deaminase"/>
</dbReference>
<dbReference type="NCBIfam" id="NF004801">
    <property type="entry name" value="PRK06151.1"/>
    <property type="match status" value="1"/>
</dbReference>
<dbReference type="GO" id="GO:0016810">
    <property type="term" value="F:hydrolase activity, acting on carbon-nitrogen (but not peptide) bonds"/>
    <property type="evidence" value="ECO:0007669"/>
    <property type="project" value="InterPro"/>
</dbReference>
<comment type="similarity">
    <text evidence="1">Belongs to the metallo-dependent hydrolases superfamily. ATZ/TRZ family.</text>
</comment>
<evidence type="ECO:0000313" key="4">
    <source>
        <dbReference type="EMBL" id="BAU72153.1"/>
    </source>
</evidence>
<evidence type="ECO:0000256" key="1">
    <source>
        <dbReference type="ARBA" id="ARBA00006745"/>
    </source>
</evidence>
<dbReference type="Gene3D" id="3.20.20.140">
    <property type="entry name" value="Metal-dependent hydrolases"/>
    <property type="match status" value="1"/>
</dbReference>
<dbReference type="InterPro" id="IPR006680">
    <property type="entry name" value="Amidohydro-rel"/>
</dbReference>
<dbReference type="PANTHER" id="PTHR43794:SF11">
    <property type="entry name" value="AMIDOHYDROLASE-RELATED DOMAIN-CONTAINING PROTEIN"/>
    <property type="match status" value="1"/>
</dbReference>
<reference evidence="5" key="1">
    <citation type="submission" date="2015-05" db="EMBL/GenBank/DDBJ databases">
        <title>Draft genome sequencing of a biphenyl-degrading bacterium, Pseudomonas balearica KF707 (=NBRC110670).</title>
        <authorList>
            <person name="Kimura N."/>
            <person name="Hirose J."/>
            <person name="Watanabe T."/>
            <person name="Suenaga H."/>
            <person name="Fujihara H."/>
            <person name="Noguchi M."/>
            <person name="Hashimoto M."/>
            <person name="Shimodaira J."/>
            <person name="Tsuchikane K."/>
            <person name="Hosoyama A."/>
            <person name="Yamazoe A."/>
            <person name="Fujita N."/>
            <person name="Furukawa K."/>
        </authorList>
    </citation>
    <scope>NUCLEOTIDE SEQUENCE [LARGE SCALE GENOMIC DNA]</scope>
    <source>
        <strain evidence="5">DSM 10086 / NBRC 110670 / KF707</strain>
    </source>
</reference>
<name>A0AAD1BX45_METFU</name>
<dbReference type="SUPFAM" id="SSF51556">
    <property type="entry name" value="Metallo-dependent hydrolases"/>
    <property type="match status" value="1"/>
</dbReference>
<dbReference type="PANTHER" id="PTHR43794">
    <property type="entry name" value="AMINOHYDROLASE SSNA-RELATED"/>
    <property type="match status" value="1"/>
</dbReference>
<dbReference type="Pfam" id="PF01979">
    <property type="entry name" value="Amidohydro_1"/>
    <property type="match status" value="1"/>
</dbReference>
<proteinExistence type="inferred from homology"/>
<dbReference type="InterPro" id="IPR032466">
    <property type="entry name" value="Metal_Hydrolase"/>
</dbReference>
<evidence type="ECO:0000259" key="3">
    <source>
        <dbReference type="Pfam" id="PF01979"/>
    </source>
</evidence>
<keyword evidence="5" id="KW-1185">Reference proteome</keyword>
<keyword evidence="2" id="KW-0378">Hydrolase</keyword>
<organism evidence="4 5">
    <name type="scientific">Metapseudomonas furukawaii</name>
    <name type="common">Pseudomonas furukawaii</name>
    <dbReference type="NCBI Taxonomy" id="1149133"/>
    <lineage>
        <taxon>Bacteria</taxon>
        <taxon>Pseudomonadati</taxon>
        <taxon>Pseudomonadota</taxon>
        <taxon>Gammaproteobacteria</taxon>
        <taxon>Pseudomonadales</taxon>
        <taxon>Pseudomonadaceae</taxon>
        <taxon>Metapseudomonas</taxon>
    </lineage>
</organism>
<accession>A0AAD1BX45</accession>
<feature type="domain" description="Amidohydrolase-related" evidence="3">
    <location>
        <begin position="112"/>
        <end position="428"/>
    </location>
</feature>
<dbReference type="Proteomes" id="UP000218554">
    <property type="component" value="Chromosome"/>
</dbReference>
<dbReference type="KEGG" id="pfuw:KF707C_4650"/>
<dbReference type="InterPro" id="IPR011059">
    <property type="entry name" value="Metal-dep_hydrolase_composite"/>
</dbReference>